<name>A0A8J7C405_9BACT</name>
<dbReference type="Gene3D" id="2.40.30.90">
    <property type="entry name" value="Bacterial fluorinating enzyme like"/>
    <property type="match status" value="1"/>
</dbReference>
<sequence>MRPVALLTDFGHADHYVGVLHAVIEREAPGAVRIDLGHGLHAGDIWDACFQLRCAWPHLPANCVVMAVVDPGVGTGRRAVAVTVGTRSLVAPDNGIASAVPEASAAVVLDWRRMHLDEPSKTFHGRDLFAPVAARLACGADPRDLGEEIGFNTLVACPLPEPVITNAEIDGVILHVDGFGNLVTNVRGEDVEYSAVASWRVGRSSRRVATYGEAQLDEVVLIEGSAGYLELAVNCGSAAEATALERGDAVLFRKN</sequence>
<dbReference type="SUPFAM" id="SSF101852">
    <property type="entry name" value="Bacterial fluorinating enzyme, C-terminal domain"/>
    <property type="match status" value="1"/>
</dbReference>
<protein>
    <submittedName>
        <fullName evidence="5">SAM-dependent chlorinase/fluorinase</fullName>
    </submittedName>
</protein>
<dbReference type="PIRSF" id="PIRSF006779">
    <property type="entry name" value="UCP006779"/>
    <property type="match status" value="1"/>
</dbReference>
<dbReference type="InterPro" id="IPR046469">
    <property type="entry name" value="SAM_HAT_N"/>
</dbReference>
<dbReference type="PANTHER" id="PTHR35092">
    <property type="entry name" value="CHLORINASE MJ1651"/>
    <property type="match status" value="1"/>
</dbReference>
<gene>
    <name evidence="5" type="ORF">IFJ97_00835</name>
</gene>
<dbReference type="Proteomes" id="UP000598633">
    <property type="component" value="Unassembled WGS sequence"/>
</dbReference>
<feature type="domain" description="S-adenosyl-l-methionine hydroxide adenosyltransferase C-terminal" evidence="4">
    <location>
        <begin position="171"/>
        <end position="250"/>
    </location>
</feature>
<dbReference type="InterPro" id="IPR023228">
    <property type="entry name" value="SAM_OH_AdoTrfase_N_sf"/>
</dbReference>
<dbReference type="Gene3D" id="3.40.50.10790">
    <property type="entry name" value="S-adenosyl-l-methionine hydroxide adenosyltransferase, N-terminal"/>
    <property type="match status" value="1"/>
</dbReference>
<evidence type="ECO:0000259" key="4">
    <source>
        <dbReference type="Pfam" id="PF20257"/>
    </source>
</evidence>
<evidence type="ECO:0000256" key="1">
    <source>
        <dbReference type="ARBA" id="ARBA00022691"/>
    </source>
</evidence>
<dbReference type="Pfam" id="PF01887">
    <property type="entry name" value="SAM_HAT_N"/>
    <property type="match status" value="1"/>
</dbReference>
<keyword evidence="1" id="KW-0949">S-adenosyl-L-methionine</keyword>
<dbReference type="InterPro" id="IPR002747">
    <property type="entry name" value="SAM_OH_AdoTrfase"/>
</dbReference>
<dbReference type="InterPro" id="IPR046470">
    <property type="entry name" value="SAM_HAT_C"/>
</dbReference>
<accession>A0A8J7C405</accession>
<dbReference type="AlphaFoldDB" id="A0A8J7C405"/>
<evidence type="ECO:0000259" key="3">
    <source>
        <dbReference type="Pfam" id="PF01887"/>
    </source>
</evidence>
<feature type="domain" description="S-adenosyl-l-methionine hydroxide adenosyltransferase N-terminal" evidence="3">
    <location>
        <begin position="4"/>
        <end position="146"/>
    </location>
</feature>
<dbReference type="SUPFAM" id="SSF102522">
    <property type="entry name" value="Bacterial fluorinating enzyme, N-terminal domain"/>
    <property type="match status" value="1"/>
</dbReference>
<organism evidence="5 6">
    <name type="scientific">Candidatus Sulfomarinibacter kjeldsenii</name>
    <dbReference type="NCBI Taxonomy" id="2885994"/>
    <lineage>
        <taxon>Bacteria</taxon>
        <taxon>Pseudomonadati</taxon>
        <taxon>Acidobacteriota</taxon>
        <taxon>Thermoanaerobaculia</taxon>
        <taxon>Thermoanaerobaculales</taxon>
        <taxon>Candidatus Sulfomarinibacteraceae</taxon>
        <taxon>Candidatus Sulfomarinibacter</taxon>
    </lineage>
</organism>
<comment type="caution">
    <text evidence="5">The sequence shown here is derived from an EMBL/GenBank/DDBJ whole genome shotgun (WGS) entry which is preliminary data.</text>
</comment>
<evidence type="ECO:0000313" key="6">
    <source>
        <dbReference type="Proteomes" id="UP000598633"/>
    </source>
</evidence>
<dbReference type="PANTHER" id="PTHR35092:SF1">
    <property type="entry name" value="CHLORINASE MJ1651"/>
    <property type="match status" value="1"/>
</dbReference>
<evidence type="ECO:0000313" key="5">
    <source>
        <dbReference type="EMBL" id="MBD3869886.1"/>
    </source>
</evidence>
<proteinExistence type="inferred from homology"/>
<dbReference type="EMBL" id="JACXWA010000011">
    <property type="protein sequence ID" value="MBD3869886.1"/>
    <property type="molecule type" value="Genomic_DNA"/>
</dbReference>
<comment type="similarity">
    <text evidence="2">Belongs to the SAM hydrolase / SAM-dependent halogenase family.</text>
</comment>
<reference evidence="5 6" key="1">
    <citation type="submission" date="2020-08" db="EMBL/GenBank/DDBJ databases">
        <title>Acidobacteriota in marine sediments use diverse sulfur dissimilation pathways.</title>
        <authorList>
            <person name="Wasmund K."/>
        </authorList>
    </citation>
    <scope>NUCLEOTIDE SEQUENCE [LARGE SCALE GENOMIC DNA]</scope>
    <source>
        <strain evidence="5">MAG AM3-A</strain>
    </source>
</reference>
<dbReference type="Pfam" id="PF20257">
    <property type="entry name" value="SAM_HAT_C"/>
    <property type="match status" value="1"/>
</dbReference>
<evidence type="ECO:0000256" key="2">
    <source>
        <dbReference type="ARBA" id="ARBA00024035"/>
    </source>
</evidence>
<dbReference type="InterPro" id="IPR023227">
    <property type="entry name" value="SAM_OH_AdoTrfase_C_sf"/>
</dbReference>